<dbReference type="InterPro" id="IPR017451">
    <property type="entry name" value="F-box-assoc_interact_dom"/>
</dbReference>
<dbReference type="EMBL" id="JANJYJ010000004">
    <property type="protein sequence ID" value="KAK3217952.1"/>
    <property type="molecule type" value="Genomic_DNA"/>
</dbReference>
<dbReference type="PANTHER" id="PTHR31672:SF13">
    <property type="entry name" value="F-BOX PROTEIN CPR30-LIKE"/>
    <property type="match status" value="1"/>
</dbReference>
<name>A0AAE0AH61_9ROSI</name>
<sequence>MHLAQTQRKKLIITDKIEKSLYSVDLESITYDVDKVDAVKIDIAAFESDLEDMRNTWASSCNGLLCFNLGKYLWLYNPSTTERKQVPDFHFGKNIKLGFGYADSIDEYKFVRLRRKIIDVYSLRKNSWTSIQHDLRFRYIIHNRWGFTLNGAIHWGIYNIEFESILAFDLVKEEFKTLPLPSVPEHDYNPFSLGVFGGYLCTSKAEGRDRFQFWIMKEYGVKASWTRILTVNPFNIFSYLQPLCYLKDINIVMLYKYTEFHIPEYEGLVFHNQEYQKLKKIEVNGIQRLDLACPYVESLVSPNYENHFATEGNQLIFPHVI</sequence>
<accession>A0AAE0AH61</accession>
<gene>
    <name evidence="2" type="ORF">Dsin_011922</name>
</gene>
<dbReference type="Proteomes" id="UP001281410">
    <property type="component" value="Unassembled WGS sequence"/>
</dbReference>
<keyword evidence="3" id="KW-1185">Reference proteome</keyword>
<evidence type="ECO:0000313" key="2">
    <source>
        <dbReference type="EMBL" id="KAK3217952.1"/>
    </source>
</evidence>
<feature type="domain" description="F-box associated beta-propeller type 3" evidence="1">
    <location>
        <begin position="53"/>
        <end position="288"/>
    </location>
</feature>
<evidence type="ECO:0000313" key="3">
    <source>
        <dbReference type="Proteomes" id="UP001281410"/>
    </source>
</evidence>
<organism evidence="2 3">
    <name type="scientific">Dipteronia sinensis</name>
    <dbReference type="NCBI Taxonomy" id="43782"/>
    <lineage>
        <taxon>Eukaryota</taxon>
        <taxon>Viridiplantae</taxon>
        <taxon>Streptophyta</taxon>
        <taxon>Embryophyta</taxon>
        <taxon>Tracheophyta</taxon>
        <taxon>Spermatophyta</taxon>
        <taxon>Magnoliopsida</taxon>
        <taxon>eudicotyledons</taxon>
        <taxon>Gunneridae</taxon>
        <taxon>Pentapetalae</taxon>
        <taxon>rosids</taxon>
        <taxon>malvids</taxon>
        <taxon>Sapindales</taxon>
        <taxon>Sapindaceae</taxon>
        <taxon>Hippocastanoideae</taxon>
        <taxon>Acereae</taxon>
        <taxon>Dipteronia</taxon>
    </lineage>
</organism>
<dbReference type="PANTHER" id="PTHR31672">
    <property type="entry name" value="BNACNNG10540D PROTEIN"/>
    <property type="match status" value="1"/>
</dbReference>
<protein>
    <recommendedName>
        <fullName evidence="1">F-box associated beta-propeller type 3 domain-containing protein</fullName>
    </recommendedName>
</protein>
<dbReference type="InterPro" id="IPR050796">
    <property type="entry name" value="SCF_F-box_component"/>
</dbReference>
<evidence type="ECO:0000259" key="1">
    <source>
        <dbReference type="Pfam" id="PF08268"/>
    </source>
</evidence>
<dbReference type="NCBIfam" id="TIGR01640">
    <property type="entry name" value="F_box_assoc_1"/>
    <property type="match status" value="1"/>
</dbReference>
<reference evidence="2" key="1">
    <citation type="journal article" date="2023" name="Plant J.">
        <title>Genome sequences and population genomics provide insights into the demographic history, inbreeding, and mutation load of two 'living fossil' tree species of Dipteronia.</title>
        <authorList>
            <person name="Feng Y."/>
            <person name="Comes H.P."/>
            <person name="Chen J."/>
            <person name="Zhu S."/>
            <person name="Lu R."/>
            <person name="Zhang X."/>
            <person name="Li P."/>
            <person name="Qiu J."/>
            <person name="Olsen K.M."/>
            <person name="Qiu Y."/>
        </authorList>
    </citation>
    <scope>NUCLEOTIDE SEQUENCE</scope>
    <source>
        <strain evidence="2">NBL</strain>
    </source>
</reference>
<dbReference type="InterPro" id="IPR013187">
    <property type="entry name" value="F-box-assoc_dom_typ3"/>
</dbReference>
<proteinExistence type="predicted"/>
<dbReference type="Pfam" id="PF08268">
    <property type="entry name" value="FBA_3"/>
    <property type="match status" value="1"/>
</dbReference>
<dbReference type="AlphaFoldDB" id="A0AAE0AH61"/>
<comment type="caution">
    <text evidence="2">The sequence shown here is derived from an EMBL/GenBank/DDBJ whole genome shotgun (WGS) entry which is preliminary data.</text>
</comment>